<accession>A0A1I9SAL2</accession>
<protein>
    <submittedName>
        <fullName evidence="1">Uncharacterized protein</fullName>
    </submittedName>
</protein>
<evidence type="ECO:0000313" key="1">
    <source>
        <dbReference type="EMBL" id="AOZ63818.1"/>
    </source>
</evidence>
<gene>
    <name evidence="1" type="ORF">SEA_WEASELS2_240</name>
</gene>
<name>A0A1I9SAL2_9CAUD</name>
<sequence>MTEWAPTPLVLTEWEAKCIHKEMFHLSEEYGDLFSRLDQYLFECRLNRNPEVIESLKRAASDLKGDRLIEREI</sequence>
<dbReference type="EMBL" id="KX774321">
    <property type="protein sequence ID" value="AOZ63818.1"/>
    <property type="molecule type" value="Genomic_DNA"/>
</dbReference>
<dbReference type="Proteomes" id="UP000224902">
    <property type="component" value="Segment"/>
</dbReference>
<keyword evidence="2" id="KW-1185">Reference proteome</keyword>
<evidence type="ECO:0000313" key="2">
    <source>
        <dbReference type="Proteomes" id="UP000224902"/>
    </source>
</evidence>
<reference evidence="2" key="1">
    <citation type="submission" date="2016-08" db="EMBL/GenBank/DDBJ databases">
        <authorList>
            <person name="Seilhamer J.J."/>
        </authorList>
    </citation>
    <scope>NUCLEOTIDE SEQUENCE [LARGE SCALE GENOMIC DNA]</scope>
</reference>
<proteinExistence type="predicted"/>
<organism evidence="1 2">
    <name type="scientific">Rhodococcus phage Weasels2</name>
    <dbReference type="NCBI Taxonomy" id="1897437"/>
    <lineage>
        <taxon>Viruses</taxon>
        <taxon>Duplodnaviria</taxon>
        <taxon>Heunggongvirae</taxon>
        <taxon>Uroviricota</taxon>
        <taxon>Caudoviricetes</taxon>
        <taxon>Weaselvirus</taxon>
        <taxon>Weaselvirus weasel</taxon>
    </lineage>
</organism>